<feature type="region of interest" description="Disordered" evidence="1">
    <location>
        <begin position="20"/>
        <end position="86"/>
    </location>
</feature>
<reference evidence="2" key="1">
    <citation type="journal article" date="2020" name="Nature">
        <title>Giant virus diversity and host interactions through global metagenomics.</title>
        <authorList>
            <person name="Schulz F."/>
            <person name="Roux S."/>
            <person name="Paez-Espino D."/>
            <person name="Jungbluth S."/>
            <person name="Walsh D.A."/>
            <person name="Denef V.J."/>
            <person name="McMahon K.D."/>
            <person name="Konstantinidis K.T."/>
            <person name="Eloe-Fadrosh E.A."/>
            <person name="Kyrpides N.C."/>
            <person name="Woyke T."/>
        </authorList>
    </citation>
    <scope>NUCLEOTIDE SEQUENCE</scope>
    <source>
        <strain evidence="2">GVMAG-S-1101164-105</strain>
    </source>
</reference>
<feature type="compositionally biased region" description="Polar residues" evidence="1">
    <location>
        <begin position="62"/>
        <end position="74"/>
    </location>
</feature>
<proteinExistence type="predicted"/>
<name>A0A6C0K0I5_9ZZZZ</name>
<feature type="compositionally biased region" description="Basic residues" evidence="1">
    <location>
        <begin position="20"/>
        <end position="38"/>
    </location>
</feature>
<feature type="compositionally biased region" description="Acidic residues" evidence="1">
    <location>
        <begin position="75"/>
        <end position="86"/>
    </location>
</feature>
<dbReference type="AlphaFoldDB" id="A0A6C0K0I5"/>
<evidence type="ECO:0000313" key="2">
    <source>
        <dbReference type="EMBL" id="QHU09668.1"/>
    </source>
</evidence>
<sequence length="86" mass="9742">MLEARWKTLKSSNLKKIIRKKTRKARKMRKMRKTRKQRGGQLTGYGGTVTGKILEGDYDTPDSVNVTRSLQSGGDENENDDNNALT</sequence>
<dbReference type="EMBL" id="MN740741">
    <property type="protein sequence ID" value="QHU09668.1"/>
    <property type="molecule type" value="Genomic_DNA"/>
</dbReference>
<evidence type="ECO:0000256" key="1">
    <source>
        <dbReference type="SAM" id="MobiDB-lite"/>
    </source>
</evidence>
<protein>
    <submittedName>
        <fullName evidence="2">Uncharacterized protein</fullName>
    </submittedName>
</protein>
<accession>A0A6C0K0I5</accession>
<organism evidence="2">
    <name type="scientific">viral metagenome</name>
    <dbReference type="NCBI Taxonomy" id="1070528"/>
    <lineage>
        <taxon>unclassified sequences</taxon>
        <taxon>metagenomes</taxon>
        <taxon>organismal metagenomes</taxon>
    </lineage>
</organism>